<evidence type="ECO:0000313" key="4">
    <source>
        <dbReference type="Proteomes" id="UP000432727"/>
    </source>
</evidence>
<accession>A0A6I4TQ85</accession>
<evidence type="ECO:0000313" key="3">
    <source>
        <dbReference type="EMBL" id="MXO97320.1"/>
    </source>
</evidence>
<dbReference type="EMBL" id="WTYI01000001">
    <property type="protein sequence ID" value="MXO97320.1"/>
    <property type="molecule type" value="Genomic_DNA"/>
</dbReference>
<dbReference type="RefSeq" id="WP_160596279.1">
    <property type="nucleotide sequence ID" value="NZ_WTYI01000001.1"/>
</dbReference>
<feature type="domain" description="DUF5681" evidence="2">
    <location>
        <begin position="7"/>
        <end position="83"/>
    </location>
</feature>
<sequence length="174" mass="19583">MSRAGNGRFQKGQSGNPNGRPKARRPNNSAFDIILDKSLTVTQNGGARELTVEEALELQTYQAALGGSRMAIRKVLKMIEKREAALAKKAPVQSTPIKTEFHYTSDNANEAMRLLDIAEPDPGMEGRRWFVNAWATQAALSRPGRKRYEGKEVDNIKFFTKDCNTLRWPRGNYR</sequence>
<dbReference type="InterPro" id="IPR043736">
    <property type="entry name" value="DUF5681"/>
</dbReference>
<evidence type="ECO:0000259" key="2">
    <source>
        <dbReference type="Pfam" id="PF18932"/>
    </source>
</evidence>
<organism evidence="3 4">
    <name type="scientific">Qipengyuania aquimaris</name>
    <dbReference type="NCBI Taxonomy" id="255984"/>
    <lineage>
        <taxon>Bacteria</taxon>
        <taxon>Pseudomonadati</taxon>
        <taxon>Pseudomonadota</taxon>
        <taxon>Alphaproteobacteria</taxon>
        <taxon>Sphingomonadales</taxon>
        <taxon>Erythrobacteraceae</taxon>
        <taxon>Qipengyuania</taxon>
    </lineage>
</organism>
<evidence type="ECO:0000256" key="1">
    <source>
        <dbReference type="SAM" id="MobiDB-lite"/>
    </source>
</evidence>
<keyword evidence="4" id="KW-1185">Reference proteome</keyword>
<dbReference type="Pfam" id="PF18932">
    <property type="entry name" value="DUF5681"/>
    <property type="match status" value="1"/>
</dbReference>
<feature type="region of interest" description="Disordered" evidence="1">
    <location>
        <begin position="1"/>
        <end position="27"/>
    </location>
</feature>
<dbReference type="AlphaFoldDB" id="A0A6I4TQ85"/>
<reference evidence="3 4" key="1">
    <citation type="submission" date="2019-12" db="EMBL/GenBank/DDBJ databases">
        <title>Genomic-based taxomic classification of the family Erythrobacteraceae.</title>
        <authorList>
            <person name="Xu L."/>
        </authorList>
    </citation>
    <scope>NUCLEOTIDE SEQUENCE [LARGE SCALE GENOMIC DNA]</scope>
    <source>
        <strain evidence="3 4">JCM 12189</strain>
    </source>
</reference>
<dbReference type="OrthoDB" id="2086138at2"/>
<comment type="caution">
    <text evidence="3">The sequence shown here is derived from an EMBL/GenBank/DDBJ whole genome shotgun (WGS) entry which is preliminary data.</text>
</comment>
<name>A0A6I4TQ85_9SPHN</name>
<proteinExistence type="predicted"/>
<dbReference type="Proteomes" id="UP000432727">
    <property type="component" value="Unassembled WGS sequence"/>
</dbReference>
<gene>
    <name evidence="3" type="ORF">GRI34_12930</name>
</gene>
<protein>
    <recommendedName>
        <fullName evidence="2">DUF5681 domain-containing protein</fullName>
    </recommendedName>
</protein>